<dbReference type="AlphaFoldDB" id="T1IEU6"/>
<dbReference type="EnsemblMetazoa" id="RPRC014815-RA">
    <property type="protein sequence ID" value="RPRC014815-PA"/>
    <property type="gene ID" value="RPRC014815"/>
</dbReference>
<dbReference type="HOGENOM" id="CLU_010086_4_1_1"/>
<evidence type="ECO:0000313" key="1">
    <source>
        <dbReference type="EnsemblMetazoa" id="RPRC014815-PA"/>
    </source>
</evidence>
<protein>
    <recommendedName>
        <fullName evidence="3">Tetratricopeptide repeat protein 39C</fullName>
    </recommendedName>
</protein>
<dbReference type="EMBL" id="ACPB03015836">
    <property type="status" value="NOT_ANNOTATED_CDS"/>
    <property type="molecule type" value="Genomic_DNA"/>
</dbReference>
<dbReference type="OMA" id="AFHSDIY"/>
<proteinExistence type="predicted"/>
<dbReference type="InParanoid" id="T1IEU6"/>
<dbReference type="PANTHER" id="PTHR31859:SF1">
    <property type="entry name" value="TETRATRICOPEPTIDE REPEAT PROTEIN 39C"/>
    <property type="match status" value="1"/>
</dbReference>
<dbReference type="InterPro" id="IPR011990">
    <property type="entry name" value="TPR-like_helical_dom_sf"/>
</dbReference>
<dbReference type="PANTHER" id="PTHR31859">
    <property type="entry name" value="TETRATRICOPEPTIDE REPEAT PROTEIN 39 FAMILY MEMBER"/>
    <property type="match status" value="1"/>
</dbReference>
<dbReference type="GO" id="GO:0060271">
    <property type="term" value="P:cilium assembly"/>
    <property type="evidence" value="ECO:0007669"/>
    <property type="project" value="TreeGrafter"/>
</dbReference>
<dbReference type="VEuPathDB" id="VectorBase:RPRC014815"/>
<evidence type="ECO:0008006" key="3">
    <source>
        <dbReference type="Google" id="ProtNLM"/>
    </source>
</evidence>
<dbReference type="InterPro" id="IPR019412">
    <property type="entry name" value="IML2/TPR_39"/>
</dbReference>
<reference evidence="1" key="1">
    <citation type="submission" date="2015-05" db="UniProtKB">
        <authorList>
            <consortium name="EnsemblMetazoa"/>
        </authorList>
    </citation>
    <scope>IDENTIFICATION</scope>
</reference>
<organism evidence="1 2">
    <name type="scientific">Rhodnius prolixus</name>
    <name type="common">Triatomid bug</name>
    <dbReference type="NCBI Taxonomy" id="13249"/>
    <lineage>
        <taxon>Eukaryota</taxon>
        <taxon>Metazoa</taxon>
        <taxon>Ecdysozoa</taxon>
        <taxon>Arthropoda</taxon>
        <taxon>Hexapoda</taxon>
        <taxon>Insecta</taxon>
        <taxon>Pterygota</taxon>
        <taxon>Neoptera</taxon>
        <taxon>Paraneoptera</taxon>
        <taxon>Hemiptera</taxon>
        <taxon>Heteroptera</taxon>
        <taxon>Panheteroptera</taxon>
        <taxon>Cimicomorpha</taxon>
        <taxon>Reduviidae</taxon>
        <taxon>Triatominae</taxon>
        <taxon>Rhodnius</taxon>
    </lineage>
</organism>
<dbReference type="Pfam" id="PF10300">
    <property type="entry name" value="Iml2-TPR_39"/>
    <property type="match status" value="1"/>
</dbReference>
<evidence type="ECO:0000313" key="2">
    <source>
        <dbReference type="Proteomes" id="UP000015103"/>
    </source>
</evidence>
<keyword evidence="2" id="KW-1185">Reference proteome</keyword>
<dbReference type="eggNOG" id="KOG3783">
    <property type="taxonomic scope" value="Eukaryota"/>
</dbReference>
<accession>T1IEU6</accession>
<sequence length="664" mass="75243">TSGSEDENVRGEDDWILARRGIQLVLNNKYKEAEALFKNKRDSIQLAAGHSYVVFMNAVMTFEEDSLEEAMVVLKELEGKCAQNLGWIRAMKNRVFGKSELGVYETLEQQITLADCQVCIAFLNFMTQDSTAGYVKGGWALRKAWGLYHTAYNELSSQYRKVFGLQVIASTSNTPSTTPVSPMSPTSAAWNQSEPQCNGYRRHFYRLFSPLPSPQLQHKFMLNKYNQLLKNSTRHFVETFLLRINQKSAINKGRSWNIAVQIYTVYLILVKRVVAYFFSIVAIIKNIIICPEEVQRLMCAVSFGYGLFHLCVSLLPATILRLIHILGFVGDRTVGLEALMFARQGPDMRAPLAILALLWYHTIMRPLLALNSQIISSGIVAADALVDESKAEFGESALFLFFRGRIHRLKNELDHAVRTYREAVDKSVQRELSLLCLHEMGWCRLIQLDYKQAFTAFFQIKEQSRWSKDFYTYLSAVCAGSLGEITVVAHLAHNLLKKPEVLKSQLDLMIARRAKLLLPTKTAAYYRCLVYEMLYLWNSLPPSAGLLTILKDCEDVHRGDEEPMIGLKNLINGVCHSQLGMTAAAVDILHLVSSQRKLAEVDETKANDSHIPANALYEQAVILIRNPETCDEGRKLLESAQNDFNGYDFENRLKLKIHAAMKEV</sequence>
<name>T1IEU6_RHOPR</name>
<dbReference type="SUPFAM" id="SSF48452">
    <property type="entry name" value="TPR-like"/>
    <property type="match status" value="1"/>
</dbReference>
<dbReference type="Proteomes" id="UP000015103">
    <property type="component" value="Unassembled WGS sequence"/>
</dbReference>